<gene>
    <name evidence="1" type="ORF">HMPREF0650_2230</name>
</gene>
<keyword evidence="1" id="KW-0378">Hydrolase</keyword>
<dbReference type="InterPro" id="IPR036412">
    <property type="entry name" value="HAD-like_sf"/>
</dbReference>
<dbReference type="Gene3D" id="3.40.50.1000">
    <property type="entry name" value="HAD superfamily/HAD-like"/>
    <property type="match status" value="1"/>
</dbReference>
<dbReference type="GO" id="GO:0016787">
    <property type="term" value="F:hydrolase activity"/>
    <property type="evidence" value="ECO:0007669"/>
    <property type="project" value="UniProtKB-KW"/>
</dbReference>
<sequence>MAMDETIKGKKIMKQNVKNIIFDLGCVLVGLDKQRCVRAFEQIGAGDVASYVRDHRTADLFFGIETGQMTTEEFCDEVRSMSRCKAENKEIVWAWNQLLVGIPDEKKQRLVDLKKDYRLFLLSNTNDMHWQKCVTDFFPYHNLGVNDYFEDVYLSYKLQLTKPDRKIFETVLRRSQLQAAETLFIDDVKENCESAAQLGIQVMHETTGNDWINAW</sequence>
<evidence type="ECO:0000313" key="2">
    <source>
        <dbReference type="Proteomes" id="UP000005283"/>
    </source>
</evidence>
<dbReference type="EMBL" id="ADEG01000012">
    <property type="protein sequence ID" value="EFA93096.1"/>
    <property type="molecule type" value="Genomic_DNA"/>
</dbReference>
<reference evidence="1 2" key="1">
    <citation type="submission" date="2009-12" db="EMBL/GenBank/DDBJ databases">
        <title>Genome Sequence of Prevotella buccalis ATCC 35310.</title>
        <authorList>
            <person name="Durkin A.S."/>
            <person name="Madupu R."/>
            <person name="Torralba M."/>
            <person name="Methe B."/>
            <person name="Sutton G."/>
            <person name="Strausberg R.L."/>
            <person name="Nelson K.E."/>
        </authorList>
    </citation>
    <scope>NUCLEOTIDE SEQUENCE [LARGE SCALE GENOMIC DNA]</scope>
    <source>
        <strain evidence="1 2">ATCC 35310</strain>
    </source>
</reference>
<dbReference type="STRING" id="679190.HMPREF0650_2230"/>
<name>D1W2V7_9BACT</name>
<comment type="caution">
    <text evidence="1">The sequence shown here is derived from an EMBL/GenBank/DDBJ whole genome shotgun (WGS) entry which is preliminary data.</text>
</comment>
<proteinExistence type="predicted"/>
<dbReference type="Gene3D" id="1.10.150.240">
    <property type="entry name" value="Putative phosphatase, domain 2"/>
    <property type="match status" value="1"/>
</dbReference>
<dbReference type="PANTHER" id="PTHR43611">
    <property type="entry name" value="ALPHA-D-GLUCOSE 1-PHOSPHATE PHOSPHATASE"/>
    <property type="match status" value="1"/>
</dbReference>
<dbReference type="SFLD" id="SFLDG01129">
    <property type="entry name" value="C1.5:_HAD__Beta-PGM__Phosphata"/>
    <property type="match status" value="1"/>
</dbReference>
<keyword evidence="2" id="KW-1185">Reference proteome</keyword>
<evidence type="ECO:0000313" key="1">
    <source>
        <dbReference type="EMBL" id="EFA93096.1"/>
    </source>
</evidence>
<organism evidence="1 2">
    <name type="scientific">Hoylesella buccalis ATCC 35310</name>
    <dbReference type="NCBI Taxonomy" id="679190"/>
    <lineage>
        <taxon>Bacteria</taxon>
        <taxon>Pseudomonadati</taxon>
        <taxon>Bacteroidota</taxon>
        <taxon>Bacteroidia</taxon>
        <taxon>Bacteroidales</taxon>
        <taxon>Prevotellaceae</taxon>
        <taxon>Hoylesella</taxon>
    </lineage>
</organism>
<dbReference type="Pfam" id="PF13419">
    <property type="entry name" value="HAD_2"/>
    <property type="match status" value="1"/>
</dbReference>
<protein>
    <submittedName>
        <fullName evidence="1">HAD hydrolase, family IA, variant 3</fullName>
    </submittedName>
</protein>
<accession>D1W2V7</accession>
<dbReference type="InterPro" id="IPR023214">
    <property type="entry name" value="HAD_sf"/>
</dbReference>
<dbReference type="SFLD" id="SFLDS00003">
    <property type="entry name" value="Haloacid_Dehalogenase"/>
    <property type="match status" value="1"/>
</dbReference>
<dbReference type="CDD" id="cd02603">
    <property type="entry name" value="HAD_sEH-N_like"/>
    <property type="match status" value="1"/>
</dbReference>
<dbReference type="NCBIfam" id="TIGR01509">
    <property type="entry name" value="HAD-SF-IA-v3"/>
    <property type="match status" value="1"/>
</dbReference>
<dbReference type="PANTHER" id="PTHR43611:SF3">
    <property type="entry name" value="FLAVIN MONONUCLEOTIDE HYDROLASE 1, CHLOROPLATIC"/>
    <property type="match status" value="1"/>
</dbReference>
<dbReference type="InterPro" id="IPR023198">
    <property type="entry name" value="PGP-like_dom2"/>
</dbReference>
<dbReference type="AlphaFoldDB" id="D1W2V7"/>
<dbReference type="InterPro" id="IPR041492">
    <property type="entry name" value="HAD_2"/>
</dbReference>
<dbReference type="SUPFAM" id="SSF56784">
    <property type="entry name" value="HAD-like"/>
    <property type="match status" value="1"/>
</dbReference>
<dbReference type="eggNOG" id="COG1011">
    <property type="taxonomic scope" value="Bacteria"/>
</dbReference>
<dbReference type="Proteomes" id="UP000005283">
    <property type="component" value="Unassembled WGS sequence"/>
</dbReference>
<dbReference type="InterPro" id="IPR006439">
    <property type="entry name" value="HAD-SF_hydro_IA"/>
</dbReference>